<evidence type="ECO:0000313" key="5">
    <source>
        <dbReference type="EMBL" id="MDT3767210.1"/>
    </source>
</evidence>
<evidence type="ECO:0000313" key="6">
    <source>
        <dbReference type="Proteomes" id="UP001247542"/>
    </source>
</evidence>
<dbReference type="Gene3D" id="3.40.50.2000">
    <property type="entry name" value="Glycogen Phosphorylase B"/>
    <property type="match status" value="2"/>
</dbReference>
<dbReference type="EC" id="2.4.-.-" evidence="5"/>
<keyword evidence="6" id="KW-1185">Reference proteome</keyword>
<keyword evidence="2 5" id="KW-0808">Transferase</keyword>
<sequence>MRIAIVTPWFPTRVNPVSGSFVLKDATAFQRAGLDILVLHLVPPHEDDGVRQTYVEGIRTIRIPMSTKNPVDMMRARTALTPYLEGADIVHTQALSAIEPFVFKRPKQPWVHTEHWSAITTPSTLSEREQKLLPYLLKMSALPDVTVSVCQFLADAIRPARSKRIEIIPCQVPSPTRLMPRRPDPKDLRLICTGALIERKDPIIAVKTLKVLQDRGHAVSLTWLGEGPLRESAQQLVKELGVNATFPGTKSPAEVRVALGEADIFFGPTRADNFFVAAAESIVNGRPLVVGANGGQGEYIDPRVGATVPVQDPVAYADAIEDVHRRTQNLSAQEIAATVGDRFEPHTIARQYQQLYQELAGR</sequence>
<dbReference type="GO" id="GO:0016757">
    <property type="term" value="F:glycosyltransferase activity"/>
    <property type="evidence" value="ECO:0007669"/>
    <property type="project" value="UniProtKB-KW"/>
</dbReference>
<dbReference type="Proteomes" id="UP001247542">
    <property type="component" value="Unassembled WGS sequence"/>
</dbReference>
<organism evidence="5 6">
    <name type="scientific">Gleimia hominis</name>
    <dbReference type="NCBI Taxonomy" id="595468"/>
    <lineage>
        <taxon>Bacteria</taxon>
        <taxon>Bacillati</taxon>
        <taxon>Actinomycetota</taxon>
        <taxon>Actinomycetes</taxon>
        <taxon>Actinomycetales</taxon>
        <taxon>Actinomycetaceae</taxon>
        <taxon>Gleimia</taxon>
    </lineage>
</organism>
<protein>
    <submittedName>
        <fullName evidence="5">Glycosyltransferase family 4 protein</fullName>
        <ecNumber evidence="5">2.4.-.-</ecNumber>
    </submittedName>
</protein>
<dbReference type="Pfam" id="PF13439">
    <property type="entry name" value="Glyco_transf_4"/>
    <property type="match status" value="1"/>
</dbReference>
<dbReference type="EMBL" id="JASXSX010000001">
    <property type="protein sequence ID" value="MDT3767210.1"/>
    <property type="molecule type" value="Genomic_DNA"/>
</dbReference>
<evidence type="ECO:0000259" key="4">
    <source>
        <dbReference type="Pfam" id="PF13439"/>
    </source>
</evidence>
<dbReference type="InterPro" id="IPR001296">
    <property type="entry name" value="Glyco_trans_1"/>
</dbReference>
<dbReference type="InterPro" id="IPR050194">
    <property type="entry name" value="Glycosyltransferase_grp1"/>
</dbReference>
<dbReference type="RefSeq" id="WP_313272581.1">
    <property type="nucleotide sequence ID" value="NZ_JASXSX010000001.1"/>
</dbReference>
<dbReference type="Pfam" id="PF00534">
    <property type="entry name" value="Glycos_transf_1"/>
    <property type="match status" value="1"/>
</dbReference>
<accession>A0ABU3ID95</accession>
<evidence type="ECO:0000259" key="3">
    <source>
        <dbReference type="Pfam" id="PF00534"/>
    </source>
</evidence>
<dbReference type="PANTHER" id="PTHR45947">
    <property type="entry name" value="SULFOQUINOVOSYL TRANSFERASE SQD2"/>
    <property type="match status" value="1"/>
</dbReference>
<dbReference type="SUPFAM" id="SSF53756">
    <property type="entry name" value="UDP-Glycosyltransferase/glycogen phosphorylase"/>
    <property type="match status" value="1"/>
</dbReference>
<evidence type="ECO:0000256" key="2">
    <source>
        <dbReference type="ARBA" id="ARBA00022679"/>
    </source>
</evidence>
<evidence type="ECO:0000256" key="1">
    <source>
        <dbReference type="ARBA" id="ARBA00022676"/>
    </source>
</evidence>
<proteinExistence type="predicted"/>
<gene>
    <name evidence="5" type="ORF">QS713_03900</name>
</gene>
<feature type="domain" description="Glycosyltransferase subfamily 4-like N-terminal" evidence="4">
    <location>
        <begin position="26"/>
        <end position="170"/>
    </location>
</feature>
<dbReference type="InterPro" id="IPR028098">
    <property type="entry name" value="Glyco_trans_4-like_N"/>
</dbReference>
<reference evidence="5 6" key="1">
    <citation type="submission" date="2023-06" db="EMBL/GenBank/DDBJ databases">
        <title>Draft genome sequence of Gleimia hominis type strain CCUG 57540T.</title>
        <authorList>
            <person name="Salva-Serra F."/>
            <person name="Cardew S."/>
            <person name="Jensie Markopoulos S."/>
            <person name="Ohlen M."/>
            <person name="Inganas E."/>
            <person name="Svensson-Stadler L."/>
            <person name="Moore E.R.B."/>
        </authorList>
    </citation>
    <scope>NUCLEOTIDE SEQUENCE [LARGE SCALE GENOMIC DNA]</scope>
    <source>
        <strain evidence="5 6">CCUG 57540</strain>
    </source>
</reference>
<dbReference type="PANTHER" id="PTHR45947:SF15">
    <property type="entry name" value="TEICHURONIC ACID BIOSYNTHESIS GLYCOSYLTRANSFERASE TUAC-RELATED"/>
    <property type="match status" value="1"/>
</dbReference>
<comment type="caution">
    <text evidence="5">The sequence shown here is derived from an EMBL/GenBank/DDBJ whole genome shotgun (WGS) entry which is preliminary data.</text>
</comment>
<name>A0ABU3ID95_9ACTO</name>
<feature type="domain" description="Glycosyl transferase family 1" evidence="3">
    <location>
        <begin position="184"/>
        <end position="324"/>
    </location>
</feature>
<keyword evidence="1 5" id="KW-0328">Glycosyltransferase</keyword>
<dbReference type="CDD" id="cd03801">
    <property type="entry name" value="GT4_PimA-like"/>
    <property type="match status" value="1"/>
</dbReference>